<dbReference type="EMBL" id="OX451741">
    <property type="protein sequence ID" value="CAI8619075.1"/>
    <property type="molecule type" value="Genomic_DNA"/>
</dbReference>
<protein>
    <submittedName>
        <fullName evidence="2">Uncharacterized protein</fullName>
    </submittedName>
</protein>
<evidence type="ECO:0000256" key="1">
    <source>
        <dbReference type="SAM" id="MobiDB-lite"/>
    </source>
</evidence>
<evidence type="ECO:0000313" key="2">
    <source>
        <dbReference type="EMBL" id="CAI8619075.1"/>
    </source>
</evidence>
<dbReference type="AlphaFoldDB" id="A0AAV1B922"/>
<evidence type="ECO:0000313" key="3">
    <source>
        <dbReference type="Proteomes" id="UP001157006"/>
    </source>
</evidence>
<name>A0AAV1B922_VICFA</name>
<sequence>MGEAPSSFSWRKMKIVEYYDDENINECDVDAAQKLMELSDEEKSNRSNTIRGSNNSNKRFRRSSEVEENNIDEKHDIVMAKIQEIFGKDVEVFPMVKKQRRYRSLVNIYMSTTPVKDTRLLMKAISTTKITLMAYAYMGYTHRFAAKKPLHSPKLFLKRPLHAEGPGLPKVEPSVLHFVHPIMGGCQITSRILGELDR</sequence>
<organism evidence="2 3">
    <name type="scientific">Vicia faba</name>
    <name type="common">Broad bean</name>
    <name type="synonym">Faba vulgaris</name>
    <dbReference type="NCBI Taxonomy" id="3906"/>
    <lineage>
        <taxon>Eukaryota</taxon>
        <taxon>Viridiplantae</taxon>
        <taxon>Streptophyta</taxon>
        <taxon>Embryophyta</taxon>
        <taxon>Tracheophyta</taxon>
        <taxon>Spermatophyta</taxon>
        <taxon>Magnoliopsida</taxon>
        <taxon>eudicotyledons</taxon>
        <taxon>Gunneridae</taxon>
        <taxon>Pentapetalae</taxon>
        <taxon>rosids</taxon>
        <taxon>fabids</taxon>
        <taxon>Fabales</taxon>
        <taxon>Fabaceae</taxon>
        <taxon>Papilionoideae</taxon>
        <taxon>50 kb inversion clade</taxon>
        <taxon>NPAAA clade</taxon>
        <taxon>Hologalegina</taxon>
        <taxon>IRL clade</taxon>
        <taxon>Fabeae</taxon>
        <taxon>Vicia</taxon>
    </lineage>
</organism>
<reference evidence="2 3" key="1">
    <citation type="submission" date="2023-01" db="EMBL/GenBank/DDBJ databases">
        <authorList>
            <person name="Kreplak J."/>
        </authorList>
    </citation>
    <scope>NUCLEOTIDE SEQUENCE [LARGE SCALE GENOMIC DNA]</scope>
</reference>
<proteinExistence type="predicted"/>
<feature type="region of interest" description="Disordered" evidence="1">
    <location>
        <begin position="38"/>
        <end position="67"/>
    </location>
</feature>
<dbReference type="Proteomes" id="UP001157006">
    <property type="component" value="Chromosome 6"/>
</dbReference>
<accession>A0AAV1B922</accession>
<keyword evidence="3" id="KW-1185">Reference proteome</keyword>
<gene>
    <name evidence="2" type="ORF">VFH_VI153400</name>
</gene>